<dbReference type="EMBL" id="SWFM01000002">
    <property type="protein sequence ID" value="TKD70574.1"/>
    <property type="molecule type" value="Genomic_DNA"/>
</dbReference>
<dbReference type="InterPro" id="IPR011105">
    <property type="entry name" value="Cell_wall_hydrolase_SleB"/>
</dbReference>
<dbReference type="Gene3D" id="1.10.10.2520">
    <property type="entry name" value="Cell wall hydrolase SleB, domain 1"/>
    <property type="match status" value="1"/>
</dbReference>
<dbReference type="OrthoDB" id="1642705at2"/>
<feature type="domain" description="Cell wall hydrolase SleB" evidence="1">
    <location>
        <begin position="24"/>
        <end position="129"/>
    </location>
</feature>
<dbReference type="AlphaFoldDB" id="A0A4U1MJ28"/>
<evidence type="ECO:0000259" key="1">
    <source>
        <dbReference type="Pfam" id="PF07486"/>
    </source>
</evidence>
<dbReference type="Proteomes" id="UP000310541">
    <property type="component" value="Unassembled WGS sequence"/>
</dbReference>
<proteinExistence type="predicted"/>
<gene>
    <name evidence="2" type="ORF">FBF83_08045</name>
</gene>
<evidence type="ECO:0000313" key="2">
    <source>
        <dbReference type="EMBL" id="TKD70574.1"/>
    </source>
</evidence>
<sequence length="143" mass="16465">MAVIKTNENDVNLLARLMRAEAEGEGELGMLMVGNVSVNRVKVRCLDFKNINSMNSMVYQNPGGFEATQKGYFYQRAREKDKRLARKAIKGMKYDPASHSLWFFKPGGPCPPQWYNQWNAGRFKSHCFYKPTESECSEVYNSY</sequence>
<dbReference type="RefSeq" id="WP_136946654.1">
    <property type="nucleotide sequence ID" value="NZ_SWFM01000002.1"/>
</dbReference>
<dbReference type="Pfam" id="PF07486">
    <property type="entry name" value="Hydrolase_2"/>
    <property type="match status" value="1"/>
</dbReference>
<keyword evidence="2" id="KW-0378">Hydrolase</keyword>
<reference evidence="2 3" key="1">
    <citation type="submission" date="2019-04" db="EMBL/GenBank/DDBJ databases">
        <title>Genome sequence of Bacillus hwajinpoensis strain Y2.</title>
        <authorList>
            <person name="Fair J.L."/>
            <person name="Maclea K.S."/>
        </authorList>
    </citation>
    <scope>NUCLEOTIDE SEQUENCE [LARGE SCALE GENOMIC DNA]</scope>
    <source>
        <strain evidence="2 3">Y2</strain>
    </source>
</reference>
<dbReference type="InterPro" id="IPR042047">
    <property type="entry name" value="SleB_dom1"/>
</dbReference>
<organism evidence="2 3">
    <name type="scientific">Guptibacillus hwajinpoensis</name>
    <dbReference type="NCBI Taxonomy" id="208199"/>
    <lineage>
        <taxon>Bacteria</taxon>
        <taxon>Bacillati</taxon>
        <taxon>Bacillota</taxon>
        <taxon>Bacilli</taxon>
        <taxon>Bacillales</taxon>
        <taxon>Guptibacillaceae</taxon>
        <taxon>Guptibacillus</taxon>
    </lineage>
</organism>
<dbReference type="GO" id="GO:0016787">
    <property type="term" value="F:hydrolase activity"/>
    <property type="evidence" value="ECO:0007669"/>
    <property type="project" value="UniProtKB-KW"/>
</dbReference>
<name>A0A4U1MJ28_9BACL</name>
<protein>
    <submittedName>
        <fullName evidence="2">Cell wall hydrolase</fullName>
    </submittedName>
</protein>
<comment type="caution">
    <text evidence="2">The sequence shown here is derived from an EMBL/GenBank/DDBJ whole genome shotgun (WGS) entry which is preliminary data.</text>
</comment>
<accession>A0A4U1MJ28</accession>
<evidence type="ECO:0000313" key="3">
    <source>
        <dbReference type="Proteomes" id="UP000310541"/>
    </source>
</evidence>